<gene>
    <name evidence="2" type="ORF">NEE01_09620</name>
</gene>
<dbReference type="AlphaFoldDB" id="A0AA41Z8V8"/>
<reference evidence="2" key="1">
    <citation type="submission" date="2022-06" db="EMBL/GenBank/DDBJ databases">
        <title>Sphingomonas sp. nov. isolated from rhizosphere soil of tomato.</title>
        <authorList>
            <person name="Dong H."/>
            <person name="Gao R."/>
        </authorList>
    </citation>
    <scope>NUCLEOTIDE SEQUENCE</scope>
    <source>
        <strain evidence="2">MMSM24</strain>
    </source>
</reference>
<feature type="chain" id="PRO_5041438009" evidence="1">
    <location>
        <begin position="20"/>
        <end position="165"/>
    </location>
</feature>
<dbReference type="Gene3D" id="3.10.450.160">
    <property type="entry name" value="inner membrane protein cigr"/>
    <property type="match status" value="1"/>
</dbReference>
<keyword evidence="1" id="KW-0732">Signal</keyword>
<protein>
    <submittedName>
        <fullName evidence="2">RcnB family protein</fullName>
    </submittedName>
</protein>
<dbReference type="Proteomes" id="UP001165565">
    <property type="component" value="Unassembled WGS sequence"/>
</dbReference>
<accession>A0AA41Z8V8</accession>
<keyword evidence="3" id="KW-1185">Reference proteome</keyword>
<proteinExistence type="predicted"/>
<feature type="signal peptide" evidence="1">
    <location>
        <begin position="1"/>
        <end position="19"/>
    </location>
</feature>
<evidence type="ECO:0000313" key="2">
    <source>
        <dbReference type="EMBL" id="MCW6535043.1"/>
    </source>
</evidence>
<dbReference type="EMBL" id="JANFAV010000005">
    <property type="protein sequence ID" value="MCW6535043.1"/>
    <property type="molecule type" value="Genomic_DNA"/>
</dbReference>
<sequence>MRKLIIGVLMAATAFPAVASAQTNDDLRRDRRDVRQQQYELDQARRYGDRHDVRREERDLRDARRDLREDRNRVWARDDWRRWRDQNRSLYARGNWNAPFRYQSFRAGVRIAPNYYGQRYWIADPWRYRLPPARPYTRWVRHYNDVLLINYRRGIVVDVIRNFFW</sequence>
<dbReference type="InterPro" id="IPR024572">
    <property type="entry name" value="RcnB"/>
</dbReference>
<evidence type="ECO:0000313" key="3">
    <source>
        <dbReference type="Proteomes" id="UP001165565"/>
    </source>
</evidence>
<organism evidence="2 3">
    <name type="scientific">Sphingomonas lycopersici</name>
    <dbReference type="NCBI Taxonomy" id="2951807"/>
    <lineage>
        <taxon>Bacteria</taxon>
        <taxon>Pseudomonadati</taxon>
        <taxon>Pseudomonadota</taxon>
        <taxon>Alphaproteobacteria</taxon>
        <taxon>Sphingomonadales</taxon>
        <taxon>Sphingomonadaceae</taxon>
        <taxon>Sphingomonas</taxon>
    </lineage>
</organism>
<name>A0AA41Z8V8_9SPHN</name>
<comment type="caution">
    <text evidence="2">The sequence shown here is derived from an EMBL/GenBank/DDBJ whole genome shotgun (WGS) entry which is preliminary data.</text>
</comment>
<evidence type="ECO:0000256" key="1">
    <source>
        <dbReference type="SAM" id="SignalP"/>
    </source>
</evidence>
<dbReference type="RefSeq" id="WP_179513050.1">
    <property type="nucleotide sequence ID" value="NZ_JANFAV010000005.1"/>
</dbReference>
<dbReference type="Pfam" id="PF11776">
    <property type="entry name" value="RcnB"/>
    <property type="match status" value="1"/>
</dbReference>